<evidence type="ECO:0000313" key="2">
    <source>
        <dbReference type="Proteomes" id="UP001195965"/>
    </source>
</evidence>
<name>A0ACD5HEL0_9PROT</name>
<gene>
    <name evidence="1" type="ORF">HHS34_009810</name>
</gene>
<keyword evidence="1" id="KW-0413">Isomerase</keyword>
<proteinExistence type="predicted"/>
<organism evidence="1 2">
    <name type="scientific">Acidithiobacillus montserratensis</name>
    <dbReference type="NCBI Taxonomy" id="2729135"/>
    <lineage>
        <taxon>Bacteria</taxon>
        <taxon>Pseudomonadati</taxon>
        <taxon>Pseudomonadota</taxon>
        <taxon>Acidithiobacillia</taxon>
        <taxon>Acidithiobacillales</taxon>
        <taxon>Acidithiobacillaceae</taxon>
        <taxon>Acidithiobacillus</taxon>
    </lineage>
</organism>
<reference evidence="1 2" key="1">
    <citation type="journal article" date="2021" name="ISME J.">
        <title>Genomic evolution of the class Acidithiobacillia: deep-branching Proteobacteria living in extreme acidic conditions.</title>
        <authorList>
            <person name="Moya-Beltran A."/>
            <person name="Beard S."/>
            <person name="Rojas-Villalobos C."/>
            <person name="Issotta F."/>
            <person name="Gallardo Y."/>
            <person name="Ulloa R."/>
            <person name="Giaveno A."/>
            <person name="Degli Esposti M."/>
            <person name="Johnson D.B."/>
            <person name="Quatrini R."/>
        </authorList>
    </citation>
    <scope>NUCLEOTIDE SEQUENCE [LARGE SCALE GENOMIC DNA]</scope>
    <source>
        <strain evidence="1 2">GG1-14</strain>
    </source>
</reference>
<dbReference type="EMBL" id="CP127526">
    <property type="protein sequence ID" value="XRI72738.1"/>
    <property type="molecule type" value="Genomic_DNA"/>
</dbReference>
<sequence length="203" mass="22247">MVRVKICGLTQVDDIRAAARVGADAIGLVFYEKSPRAVSIDQARKMLQALPPFVSSVGLFVNADSARVEQVLERCPLDILQFHGDETPEFCRRFGRPYLKVLRVSGETDLRRPLDDYGDAQGLLLDCAVPGQWGGSGQRFAWWRLPELGKPLILAGGLQADNIQEAVRIAQPYGVDVSSGVERSPGSKDHGKMAEFIARLQGL</sequence>
<dbReference type="Proteomes" id="UP001195965">
    <property type="component" value="Chromosome"/>
</dbReference>
<protein>
    <submittedName>
        <fullName evidence="1">Phosphoribosylanthranilate isomerase</fullName>
        <ecNumber evidence="1">5.3.1.24</ecNumber>
    </submittedName>
</protein>
<evidence type="ECO:0000313" key="1">
    <source>
        <dbReference type="EMBL" id="XRI72738.1"/>
    </source>
</evidence>
<keyword evidence="2" id="KW-1185">Reference proteome</keyword>
<accession>A0ACD5HEL0</accession>
<dbReference type="EC" id="5.3.1.24" evidence="1"/>